<organism evidence="1 2">
    <name type="scientific">Danaus chrysippus</name>
    <name type="common">African queen</name>
    <dbReference type="NCBI Taxonomy" id="151541"/>
    <lineage>
        <taxon>Eukaryota</taxon>
        <taxon>Metazoa</taxon>
        <taxon>Ecdysozoa</taxon>
        <taxon>Arthropoda</taxon>
        <taxon>Hexapoda</taxon>
        <taxon>Insecta</taxon>
        <taxon>Pterygota</taxon>
        <taxon>Neoptera</taxon>
        <taxon>Endopterygota</taxon>
        <taxon>Lepidoptera</taxon>
        <taxon>Glossata</taxon>
        <taxon>Ditrysia</taxon>
        <taxon>Papilionoidea</taxon>
        <taxon>Nymphalidae</taxon>
        <taxon>Danainae</taxon>
        <taxon>Danaini</taxon>
        <taxon>Danaina</taxon>
        <taxon>Danaus</taxon>
        <taxon>Anosia</taxon>
    </lineage>
</organism>
<evidence type="ECO:0000313" key="2">
    <source>
        <dbReference type="Proteomes" id="UP000789524"/>
    </source>
</evidence>
<evidence type="ECO:0000313" key="1">
    <source>
        <dbReference type="EMBL" id="CAG9559114.1"/>
    </source>
</evidence>
<dbReference type="Proteomes" id="UP000789524">
    <property type="component" value="Unassembled WGS sequence"/>
</dbReference>
<reference evidence="1" key="1">
    <citation type="submission" date="2021-09" db="EMBL/GenBank/DDBJ databases">
        <authorList>
            <person name="Martin H S."/>
        </authorList>
    </citation>
    <scope>NUCLEOTIDE SEQUENCE</scope>
</reference>
<accession>A0A8J2QBQ3</accession>
<proteinExistence type="predicted"/>
<name>A0A8J2QBQ3_9NEOP</name>
<comment type="caution">
    <text evidence="1">The sequence shown here is derived from an EMBL/GenBank/DDBJ whole genome shotgun (WGS) entry which is preliminary data.</text>
</comment>
<dbReference type="OrthoDB" id="7100635at2759"/>
<protein>
    <submittedName>
        <fullName evidence="1">(African queen) hypothetical protein</fullName>
    </submittedName>
</protein>
<dbReference type="EMBL" id="CAKASE010000043">
    <property type="protein sequence ID" value="CAG9559114.1"/>
    <property type="molecule type" value="Genomic_DNA"/>
</dbReference>
<dbReference type="AlphaFoldDB" id="A0A8J2QBQ3"/>
<gene>
    <name evidence="1" type="ORF">DCHRY22_LOCUS1043</name>
</gene>
<keyword evidence="2" id="KW-1185">Reference proteome</keyword>
<sequence>MAPLIIEGETLGQIHQKYNKIVNETDETKETEITDLNFEDSDIDNLFKIDKASKNRNVDFILKVLKCHDMLYVTRAIKKNTWLVTEEQYANIINPDHLFNVLKQQMTMKAFNKLVLHIRLNLKDEKRVEEFYNYYKDSDLKTAMKWLPHCSNSFIEKVLEKHANDCEISNDLIKRLCEKSMSFLEIYCRHNKQYYKREALFQAMFIMKTDVDKYLDIIEAMHANDMPYFKAKYTKILMTKCRERVMKNLERYSNCIDLATFAKCLSQEEAQDFILKNVNNKILCGSWGGNDKVKYFLSRLPTENRFEYIKKMFIDKQYKKEVCDDFVPYRCDQMNCPIMPNSGTSQNIYSWYEFAPFSTAFTDLKKLIRTESNPSERIAILSVILTTAGRNMQNIHSLLKYYRENHINEPFKFKLQFINTVLRKTNAYKFDKKTWHYLKDIFTSMEVFSETDKHVQSCVITVLLHCIINDEEVPKVIEDKFEFETLSNYKNNLTKEENIKVFNYLFNYMNSKIQNKEIKTEKQFLETFGNVEYIMNLLNDWDKHLKDYPLILEKIKELIDVRQKNTEWNIDISSLYQIQKSWKKLLFKESLLLCPQQATVVNTLKHDSKLVEEHRVKINELLKDNTNLDPFFKKLRIYWPHSLAKSFKEMLMNNLKQNYNHKPFMTGLFTLLPQKEVTEIIKEYVPSESKIDWSQHDEVQLNIRKFLGMCLHIARPQPSLEMALLYAKGDYLQYALPSLNAILYNMSSADVEKNLVKLVNAPVSLQKHGIRTAILKLKHDDLKQILSDIWKSNKNSSIRADIFVQNFNMLCKERNEDTIKKKWELLKMFIENLTAEEDKKIYTCLSKFEDVPMCIRGDFWMKGYAFLSSLPVKANCESLVDHMIYSMTDIMVQLDDDFVASIFMNSFEKMFSKQYYPHAQFVASFLLSTKTEEAQMSRYKKLLLPMLERSITEWDKQHAKVYHVRNNTYEIIKYLSDNFDIVLKNDLVFPTKTFDEILKFLQKNLTETENYILITVQKMALRFVSILEEVVKEEKKKGSITSIASSDYDDLFKELRKNVVHKFSDLCLQHLKEDITKYFPSIYLLFLKALNRILRYYKYSEMEKLETLKDFLSDKEFVEGHIVVLQSLPDYLNDDEQAFKETILQTIKDNPNKEIQMHYWLHTN</sequence>